<reference evidence="15" key="1">
    <citation type="journal article" date="2019" name="Int. J. Syst. Evol. Microbiol.">
        <title>The Global Catalogue of Microorganisms (GCM) 10K type strain sequencing project: providing services to taxonomists for standard genome sequencing and annotation.</title>
        <authorList>
            <consortium name="The Broad Institute Genomics Platform"/>
            <consortium name="The Broad Institute Genome Sequencing Center for Infectious Disease"/>
            <person name="Wu L."/>
            <person name="Ma J."/>
        </authorList>
    </citation>
    <scope>NUCLEOTIDE SEQUENCE [LARGE SCALE GENOMIC DNA]</scope>
    <source>
        <strain evidence="15">KCTC 52640</strain>
    </source>
</reference>
<keyword evidence="7" id="KW-0653">Protein transport</keyword>
<keyword evidence="15" id="KW-1185">Reference proteome</keyword>
<organism evidence="14 15">
    <name type="scientific">Salinisphaera aquimarina</name>
    <dbReference type="NCBI Taxonomy" id="2094031"/>
    <lineage>
        <taxon>Bacteria</taxon>
        <taxon>Pseudomonadati</taxon>
        <taxon>Pseudomonadota</taxon>
        <taxon>Gammaproteobacteria</taxon>
        <taxon>Salinisphaerales</taxon>
        <taxon>Salinisphaeraceae</taxon>
        <taxon>Salinisphaera</taxon>
    </lineage>
</organism>
<evidence type="ECO:0000256" key="10">
    <source>
        <dbReference type="PIRNR" id="PIRNR002786"/>
    </source>
</evidence>
<dbReference type="NCBIfam" id="NF037980">
    <property type="entry name" value="T2SS_GspK"/>
    <property type="match status" value="1"/>
</dbReference>
<evidence type="ECO:0000256" key="3">
    <source>
        <dbReference type="ARBA" id="ARBA00022448"/>
    </source>
</evidence>
<protein>
    <recommendedName>
        <fullName evidence="10">Type II secretion system protein K</fullName>
    </recommendedName>
</protein>
<dbReference type="InterPro" id="IPR038072">
    <property type="entry name" value="GspK_central_sf"/>
</dbReference>
<dbReference type="Pfam" id="PF21687">
    <property type="entry name" value="T2SSK_1st"/>
    <property type="match status" value="1"/>
</dbReference>
<feature type="domain" description="T2SS protein K second SAM-like" evidence="12">
    <location>
        <begin position="234"/>
        <end position="292"/>
    </location>
</feature>
<proteinExistence type="inferred from homology"/>
<dbReference type="RefSeq" id="WP_380689788.1">
    <property type="nucleotide sequence ID" value="NZ_JBHRSS010000004.1"/>
</dbReference>
<keyword evidence="8 11" id="KW-1133">Transmembrane helix</keyword>
<evidence type="ECO:0000259" key="13">
    <source>
        <dbReference type="Pfam" id="PF21687"/>
    </source>
</evidence>
<evidence type="ECO:0000256" key="1">
    <source>
        <dbReference type="ARBA" id="ARBA00004533"/>
    </source>
</evidence>
<keyword evidence="6 11" id="KW-0812">Transmembrane</keyword>
<dbReference type="InterPro" id="IPR005628">
    <property type="entry name" value="GspK"/>
</dbReference>
<evidence type="ECO:0000259" key="12">
    <source>
        <dbReference type="Pfam" id="PF03934"/>
    </source>
</evidence>
<feature type="transmembrane region" description="Helical" evidence="11">
    <location>
        <begin position="9"/>
        <end position="29"/>
    </location>
</feature>
<evidence type="ECO:0000313" key="14">
    <source>
        <dbReference type="EMBL" id="MFC3104548.1"/>
    </source>
</evidence>
<name>A0ABV7ERS2_9GAMM</name>
<evidence type="ECO:0000256" key="4">
    <source>
        <dbReference type="ARBA" id="ARBA00022475"/>
    </source>
</evidence>
<dbReference type="Pfam" id="PF03934">
    <property type="entry name" value="T2SSK"/>
    <property type="match status" value="1"/>
</dbReference>
<dbReference type="Gene3D" id="1.10.40.60">
    <property type="entry name" value="EpsJ-like"/>
    <property type="match status" value="2"/>
</dbReference>
<evidence type="ECO:0000256" key="7">
    <source>
        <dbReference type="ARBA" id="ARBA00022927"/>
    </source>
</evidence>
<dbReference type="Proteomes" id="UP001595462">
    <property type="component" value="Unassembled WGS sequence"/>
</dbReference>
<keyword evidence="3 10" id="KW-0813">Transport</keyword>
<comment type="caution">
    <text evidence="14">The sequence shown here is derived from an EMBL/GenBank/DDBJ whole genome shotgun (WGS) entry which is preliminary data.</text>
</comment>
<dbReference type="InterPro" id="IPR049031">
    <property type="entry name" value="T2SSK_SAM-like_1st"/>
</dbReference>
<comment type="similarity">
    <text evidence="2 10">Belongs to the GSP K family.</text>
</comment>
<evidence type="ECO:0000256" key="6">
    <source>
        <dbReference type="ARBA" id="ARBA00022692"/>
    </source>
</evidence>
<feature type="domain" description="T2SS protein K first SAM-like" evidence="13">
    <location>
        <begin position="102"/>
        <end position="230"/>
    </location>
</feature>
<evidence type="ECO:0000256" key="8">
    <source>
        <dbReference type="ARBA" id="ARBA00022989"/>
    </source>
</evidence>
<comment type="subcellular location">
    <subcellularLocation>
        <location evidence="1 10">Cell inner membrane</location>
    </subcellularLocation>
</comment>
<dbReference type="PIRSF" id="PIRSF002786">
    <property type="entry name" value="XcpX"/>
    <property type="match status" value="1"/>
</dbReference>
<dbReference type="SUPFAM" id="SSF54523">
    <property type="entry name" value="Pili subunits"/>
    <property type="match status" value="1"/>
</dbReference>
<sequence>MRARAQRGVALLTAMLIVALVAIIGSGMLSQMNLALHRSGNIWQSEQAWWYAVGIENWLGKLLRQDAQLTDIDSLEEPWAEPVDYLPLDGGALKGRLIDLQGRFNLNNLASSGTGATGDGDTNTSIAPITSTGATENDPVLAQFQRLIELAADTDPVTASTIAASTRDWIDSDVNPTLPDGAEDDYYLGLTPPYRAGNALMVSPSELRLVKGVTPEIYAALEPYICTLPQNTTINVNTAPAAVLATIAPDLPPTTGESLVKSREDEPWQSVEAFLQDPALAGRQINSTGLSVVTSYFLASGQITVDKAQIQFFSVLERADNGAVHVIEHSTNVY</sequence>
<keyword evidence="9 10" id="KW-0472">Membrane</keyword>
<keyword evidence="4 10" id="KW-1003">Cell membrane</keyword>
<dbReference type="SUPFAM" id="SSF158544">
    <property type="entry name" value="GspK insert domain-like"/>
    <property type="match status" value="1"/>
</dbReference>
<dbReference type="PANTHER" id="PTHR38831">
    <property type="entry name" value="TYPE II SECRETION SYSTEM PROTEIN K"/>
    <property type="match status" value="1"/>
</dbReference>
<evidence type="ECO:0000256" key="2">
    <source>
        <dbReference type="ARBA" id="ARBA00007246"/>
    </source>
</evidence>
<dbReference type="EMBL" id="JBHRSS010000004">
    <property type="protein sequence ID" value="MFC3104548.1"/>
    <property type="molecule type" value="Genomic_DNA"/>
</dbReference>
<evidence type="ECO:0000256" key="9">
    <source>
        <dbReference type="ARBA" id="ARBA00023136"/>
    </source>
</evidence>
<keyword evidence="5 10" id="KW-0997">Cell inner membrane</keyword>
<dbReference type="InterPro" id="IPR045584">
    <property type="entry name" value="Pilin-like"/>
</dbReference>
<evidence type="ECO:0000313" key="15">
    <source>
        <dbReference type="Proteomes" id="UP001595462"/>
    </source>
</evidence>
<evidence type="ECO:0000256" key="5">
    <source>
        <dbReference type="ARBA" id="ARBA00022519"/>
    </source>
</evidence>
<accession>A0ABV7ERS2</accession>
<gene>
    <name evidence="14" type="primary">gspK</name>
    <name evidence="14" type="ORF">ACFOSU_11690</name>
</gene>
<evidence type="ECO:0000256" key="11">
    <source>
        <dbReference type="SAM" id="Phobius"/>
    </source>
</evidence>
<dbReference type="PANTHER" id="PTHR38831:SF1">
    <property type="entry name" value="TYPE II SECRETION SYSTEM PROTEIN K-RELATED"/>
    <property type="match status" value="1"/>
</dbReference>
<dbReference type="Gene3D" id="3.30.1300.30">
    <property type="entry name" value="GSPII I/J protein-like"/>
    <property type="match status" value="1"/>
</dbReference>
<dbReference type="InterPro" id="IPR049179">
    <property type="entry name" value="T2SSK_SAM-like_2nd"/>
</dbReference>